<sequence>MLLYTRLAPPKAPKRRSRAGCTFCKEKKKKCDEERPQCARCAERGLDCVYEPVRPRQRRKRDSMASSVASTATTASSRLGKPTMDEPSYASARRWSGDSPRSNSSSSESGGTVTGQLGQQEDYYYNWPGASEAAVLLEDDVCESDLFSPFAFDTASMASSSPYPLTANLPGSALAPIASLSFDWPPPQPEQQDDDEGATPTPTPEAATACSVVVSGGGSSSRTNNTPDLAMIAPIPASSPLLDFCPPLFSEFSPRPQRRALVDHFCNVLSHLIVFREESGNPFLQLVLPLSMASPPVLNAVYALASAHLEHRGVAAAPVDVLGIGDGGVDDGAEEVQAAGGQVSLYFHNRAIQGLARLIESGDAGGKVNRNELLAAIMLLVYYEVLVQKGRSNIVEGHLKGALTIMSSNPEPADPTGTFLERAFRFYDVIAALSFGTAPLSTAPAAGCFLPFAPPGARAASPLSSVDTLLGMATTLWPIIHRLSGLSSLKKELERAMSGGTDQTAASSTKVAVLRTEFETTAEAVEVALKQWRPCLPPGFSPEADDCDGSEAEIGQEPDPATPSSNSSSSSEGDDTPTPGNLRHHSCRRENARLQSIFNNAMAYRHSALVYLYREVHELARSHPAVQHHARLALRHCAATCSHAGPMSALLWPLFVAACDAVAREDREVARRAFAAIDRRQGMTNIRRAWDIVQEVWRRADLLDEQERREKELLLQQEENNRGRWGATGMGMRIGCALRRRLGGDLWRRVTEDMGVNIVFG</sequence>
<evidence type="ECO:0000313" key="9">
    <source>
        <dbReference type="EMBL" id="KAJ9149420.1"/>
    </source>
</evidence>
<feature type="region of interest" description="Disordered" evidence="7">
    <location>
        <begin position="179"/>
        <end position="205"/>
    </location>
</feature>
<dbReference type="SMART" id="SM00066">
    <property type="entry name" value="GAL4"/>
    <property type="match status" value="1"/>
</dbReference>
<dbReference type="InterPro" id="IPR036864">
    <property type="entry name" value="Zn2-C6_fun-type_DNA-bd_sf"/>
</dbReference>
<feature type="compositionally biased region" description="Low complexity" evidence="7">
    <location>
        <begin position="64"/>
        <end position="77"/>
    </location>
</feature>
<name>A0AA38S4Z2_9PEZI</name>
<feature type="region of interest" description="Disordered" evidence="7">
    <location>
        <begin position="52"/>
        <end position="117"/>
    </location>
</feature>
<comment type="subcellular location">
    <subcellularLocation>
        <location evidence="1">Nucleus</location>
    </subcellularLocation>
</comment>
<feature type="compositionally biased region" description="Low complexity" evidence="7">
    <location>
        <begin position="97"/>
        <end position="111"/>
    </location>
</feature>
<dbReference type="Pfam" id="PF00172">
    <property type="entry name" value="Zn_clus"/>
    <property type="match status" value="1"/>
</dbReference>
<keyword evidence="5" id="KW-0804">Transcription</keyword>
<dbReference type="PRINTS" id="PR00755">
    <property type="entry name" value="AFLATOXINBRP"/>
</dbReference>
<dbReference type="GO" id="GO:0000976">
    <property type="term" value="F:transcription cis-regulatory region binding"/>
    <property type="evidence" value="ECO:0007669"/>
    <property type="project" value="TreeGrafter"/>
</dbReference>
<feature type="domain" description="Zn(2)-C6 fungal-type" evidence="8">
    <location>
        <begin position="20"/>
        <end position="50"/>
    </location>
</feature>
<proteinExistence type="predicted"/>
<dbReference type="GO" id="GO:0008270">
    <property type="term" value="F:zinc ion binding"/>
    <property type="evidence" value="ECO:0007669"/>
    <property type="project" value="InterPro"/>
</dbReference>
<dbReference type="Proteomes" id="UP001174694">
    <property type="component" value="Unassembled WGS sequence"/>
</dbReference>
<dbReference type="Gene3D" id="4.10.240.10">
    <property type="entry name" value="Zn(2)-C6 fungal-type DNA-binding domain"/>
    <property type="match status" value="1"/>
</dbReference>
<dbReference type="SUPFAM" id="SSF57701">
    <property type="entry name" value="Zn2/Cys6 DNA-binding domain"/>
    <property type="match status" value="1"/>
</dbReference>
<dbReference type="PANTHER" id="PTHR37534:SF15">
    <property type="entry name" value="ZN(II)2CYS6 TRANSCRIPTION FACTOR (EUROFUNG)"/>
    <property type="match status" value="1"/>
</dbReference>
<feature type="compositionally biased region" description="Acidic residues" evidence="7">
    <location>
        <begin position="543"/>
        <end position="556"/>
    </location>
</feature>
<accession>A0AA38S4Z2</accession>
<keyword evidence="4" id="KW-0238">DNA-binding</keyword>
<evidence type="ECO:0000256" key="6">
    <source>
        <dbReference type="ARBA" id="ARBA00023242"/>
    </source>
</evidence>
<keyword evidence="3" id="KW-0805">Transcription regulation</keyword>
<keyword evidence="10" id="KW-1185">Reference proteome</keyword>
<dbReference type="InterPro" id="IPR001138">
    <property type="entry name" value="Zn2Cys6_DnaBD"/>
</dbReference>
<gene>
    <name evidence="9" type="ORF">NKR23_g4383</name>
</gene>
<feature type="region of interest" description="Disordered" evidence="7">
    <location>
        <begin position="540"/>
        <end position="586"/>
    </location>
</feature>
<dbReference type="Pfam" id="PF11951">
    <property type="entry name" value="Fungal_trans_2"/>
    <property type="match status" value="1"/>
</dbReference>
<dbReference type="PANTHER" id="PTHR37534">
    <property type="entry name" value="TRANSCRIPTIONAL ACTIVATOR PROTEIN UGA3"/>
    <property type="match status" value="1"/>
</dbReference>
<organism evidence="9 10">
    <name type="scientific">Pleurostoma richardsiae</name>
    <dbReference type="NCBI Taxonomy" id="41990"/>
    <lineage>
        <taxon>Eukaryota</taxon>
        <taxon>Fungi</taxon>
        <taxon>Dikarya</taxon>
        <taxon>Ascomycota</taxon>
        <taxon>Pezizomycotina</taxon>
        <taxon>Sordariomycetes</taxon>
        <taxon>Sordariomycetidae</taxon>
        <taxon>Calosphaeriales</taxon>
        <taxon>Pleurostomataceae</taxon>
        <taxon>Pleurostoma</taxon>
    </lineage>
</organism>
<evidence type="ECO:0000256" key="5">
    <source>
        <dbReference type="ARBA" id="ARBA00023163"/>
    </source>
</evidence>
<evidence type="ECO:0000313" key="10">
    <source>
        <dbReference type="Proteomes" id="UP001174694"/>
    </source>
</evidence>
<dbReference type="PROSITE" id="PS50048">
    <property type="entry name" value="ZN2_CY6_FUNGAL_2"/>
    <property type="match status" value="1"/>
</dbReference>
<dbReference type="GO" id="GO:0000981">
    <property type="term" value="F:DNA-binding transcription factor activity, RNA polymerase II-specific"/>
    <property type="evidence" value="ECO:0007669"/>
    <property type="project" value="InterPro"/>
</dbReference>
<evidence type="ECO:0000256" key="1">
    <source>
        <dbReference type="ARBA" id="ARBA00004123"/>
    </source>
</evidence>
<dbReference type="AlphaFoldDB" id="A0AA38S4Z2"/>
<keyword evidence="6" id="KW-0539">Nucleus</keyword>
<reference evidence="9" key="1">
    <citation type="submission" date="2022-07" db="EMBL/GenBank/DDBJ databases">
        <title>Fungi with potential for degradation of polypropylene.</title>
        <authorList>
            <person name="Gostincar C."/>
        </authorList>
    </citation>
    <scope>NUCLEOTIDE SEQUENCE</scope>
    <source>
        <strain evidence="9">EXF-13308</strain>
    </source>
</reference>
<evidence type="ECO:0000256" key="7">
    <source>
        <dbReference type="SAM" id="MobiDB-lite"/>
    </source>
</evidence>
<dbReference type="InterPro" id="IPR021858">
    <property type="entry name" value="Fun_TF"/>
</dbReference>
<comment type="caution">
    <text evidence="9">The sequence shown here is derived from an EMBL/GenBank/DDBJ whole genome shotgun (WGS) entry which is preliminary data.</text>
</comment>
<evidence type="ECO:0000256" key="3">
    <source>
        <dbReference type="ARBA" id="ARBA00023015"/>
    </source>
</evidence>
<evidence type="ECO:0000259" key="8">
    <source>
        <dbReference type="PROSITE" id="PS50048"/>
    </source>
</evidence>
<keyword evidence="2" id="KW-0862">Zinc</keyword>
<protein>
    <submittedName>
        <fullName evidence="9">C6 finger domain-containing protein</fullName>
    </submittedName>
</protein>
<evidence type="ECO:0000256" key="4">
    <source>
        <dbReference type="ARBA" id="ARBA00023125"/>
    </source>
</evidence>
<dbReference type="EMBL" id="JANBVO010000010">
    <property type="protein sequence ID" value="KAJ9149420.1"/>
    <property type="molecule type" value="Genomic_DNA"/>
</dbReference>
<evidence type="ECO:0000256" key="2">
    <source>
        <dbReference type="ARBA" id="ARBA00022833"/>
    </source>
</evidence>
<dbReference type="PROSITE" id="PS00463">
    <property type="entry name" value="ZN2_CY6_FUNGAL_1"/>
    <property type="match status" value="1"/>
</dbReference>
<dbReference type="GO" id="GO:0045944">
    <property type="term" value="P:positive regulation of transcription by RNA polymerase II"/>
    <property type="evidence" value="ECO:0007669"/>
    <property type="project" value="TreeGrafter"/>
</dbReference>
<dbReference type="GO" id="GO:0005634">
    <property type="term" value="C:nucleus"/>
    <property type="evidence" value="ECO:0007669"/>
    <property type="project" value="UniProtKB-SubCell"/>
</dbReference>